<gene>
    <name evidence="1" type="ORF">V5799_010250</name>
</gene>
<accession>A0AAQ4F8H9</accession>
<dbReference type="AlphaFoldDB" id="A0AAQ4F8H9"/>
<comment type="caution">
    <text evidence="1">The sequence shown here is derived from an EMBL/GenBank/DDBJ whole genome shotgun (WGS) entry which is preliminary data.</text>
</comment>
<evidence type="ECO:0000313" key="2">
    <source>
        <dbReference type="Proteomes" id="UP001321473"/>
    </source>
</evidence>
<dbReference type="Proteomes" id="UP001321473">
    <property type="component" value="Unassembled WGS sequence"/>
</dbReference>
<name>A0AAQ4F8H9_AMBAM</name>
<protein>
    <submittedName>
        <fullName evidence="1">Uncharacterized protein</fullName>
    </submittedName>
</protein>
<proteinExistence type="predicted"/>
<feature type="non-terminal residue" evidence="1">
    <location>
        <position position="1"/>
    </location>
</feature>
<dbReference type="EMBL" id="JARKHS020005615">
    <property type="protein sequence ID" value="KAK8783386.1"/>
    <property type="molecule type" value="Genomic_DNA"/>
</dbReference>
<organism evidence="1 2">
    <name type="scientific">Amblyomma americanum</name>
    <name type="common">Lone star tick</name>
    <dbReference type="NCBI Taxonomy" id="6943"/>
    <lineage>
        <taxon>Eukaryota</taxon>
        <taxon>Metazoa</taxon>
        <taxon>Ecdysozoa</taxon>
        <taxon>Arthropoda</taxon>
        <taxon>Chelicerata</taxon>
        <taxon>Arachnida</taxon>
        <taxon>Acari</taxon>
        <taxon>Parasitiformes</taxon>
        <taxon>Ixodida</taxon>
        <taxon>Ixodoidea</taxon>
        <taxon>Ixodidae</taxon>
        <taxon>Amblyomminae</taxon>
        <taxon>Amblyomma</taxon>
    </lineage>
</organism>
<evidence type="ECO:0000313" key="1">
    <source>
        <dbReference type="EMBL" id="KAK8783386.1"/>
    </source>
</evidence>
<sequence length="85" mass="9900">HLRRGGETERLSLQEAGLTYCQQVTREQFEAQKRTHSEQALMDLFDDILRDPRISDKQRSLRMKQVWSGPDLFLCACARSSELDC</sequence>
<reference evidence="1 2" key="1">
    <citation type="journal article" date="2023" name="Arcadia Sci">
        <title>De novo assembly of a long-read Amblyomma americanum tick genome.</title>
        <authorList>
            <person name="Chou S."/>
            <person name="Poskanzer K.E."/>
            <person name="Rollins M."/>
            <person name="Thuy-Boun P.S."/>
        </authorList>
    </citation>
    <scope>NUCLEOTIDE SEQUENCE [LARGE SCALE GENOMIC DNA]</scope>
    <source>
        <strain evidence="1">F_SG_1</strain>
        <tissue evidence="1">Salivary glands</tissue>
    </source>
</reference>
<keyword evidence="2" id="KW-1185">Reference proteome</keyword>